<dbReference type="AlphaFoldDB" id="A0A0D2S7L6"/>
<gene>
    <name evidence="1" type="ORF">B456_004G287800</name>
</gene>
<dbReference type="Gramene" id="KJB27265">
    <property type="protein sequence ID" value="KJB27265"/>
    <property type="gene ID" value="B456_004G287800"/>
</dbReference>
<organism evidence="1 2">
    <name type="scientific">Gossypium raimondii</name>
    <name type="common">Peruvian cotton</name>
    <name type="synonym">Gossypium klotzschianum subsp. raimondii</name>
    <dbReference type="NCBI Taxonomy" id="29730"/>
    <lineage>
        <taxon>Eukaryota</taxon>
        <taxon>Viridiplantae</taxon>
        <taxon>Streptophyta</taxon>
        <taxon>Embryophyta</taxon>
        <taxon>Tracheophyta</taxon>
        <taxon>Spermatophyta</taxon>
        <taxon>Magnoliopsida</taxon>
        <taxon>eudicotyledons</taxon>
        <taxon>Gunneridae</taxon>
        <taxon>Pentapetalae</taxon>
        <taxon>rosids</taxon>
        <taxon>malvids</taxon>
        <taxon>Malvales</taxon>
        <taxon>Malvaceae</taxon>
        <taxon>Malvoideae</taxon>
        <taxon>Gossypium</taxon>
    </lineage>
</organism>
<accession>A0A0D2S7L6</accession>
<reference evidence="1 2" key="1">
    <citation type="journal article" date="2012" name="Nature">
        <title>Repeated polyploidization of Gossypium genomes and the evolution of spinnable cotton fibres.</title>
        <authorList>
            <person name="Paterson A.H."/>
            <person name="Wendel J.F."/>
            <person name="Gundlach H."/>
            <person name="Guo H."/>
            <person name="Jenkins J."/>
            <person name="Jin D."/>
            <person name="Llewellyn D."/>
            <person name="Showmaker K.C."/>
            <person name="Shu S."/>
            <person name="Udall J."/>
            <person name="Yoo M.J."/>
            <person name="Byers R."/>
            <person name="Chen W."/>
            <person name="Doron-Faigenboim A."/>
            <person name="Duke M.V."/>
            <person name="Gong L."/>
            <person name="Grimwood J."/>
            <person name="Grover C."/>
            <person name="Grupp K."/>
            <person name="Hu G."/>
            <person name="Lee T.H."/>
            <person name="Li J."/>
            <person name="Lin L."/>
            <person name="Liu T."/>
            <person name="Marler B.S."/>
            <person name="Page J.T."/>
            <person name="Roberts A.W."/>
            <person name="Romanel E."/>
            <person name="Sanders W.S."/>
            <person name="Szadkowski E."/>
            <person name="Tan X."/>
            <person name="Tang H."/>
            <person name="Xu C."/>
            <person name="Wang J."/>
            <person name="Wang Z."/>
            <person name="Zhang D."/>
            <person name="Zhang L."/>
            <person name="Ashrafi H."/>
            <person name="Bedon F."/>
            <person name="Bowers J.E."/>
            <person name="Brubaker C.L."/>
            <person name="Chee P.W."/>
            <person name="Das S."/>
            <person name="Gingle A.R."/>
            <person name="Haigler C.H."/>
            <person name="Harker D."/>
            <person name="Hoffmann L.V."/>
            <person name="Hovav R."/>
            <person name="Jones D.C."/>
            <person name="Lemke C."/>
            <person name="Mansoor S."/>
            <person name="ur Rahman M."/>
            <person name="Rainville L.N."/>
            <person name="Rambani A."/>
            <person name="Reddy U.K."/>
            <person name="Rong J.K."/>
            <person name="Saranga Y."/>
            <person name="Scheffler B.E."/>
            <person name="Scheffler J.A."/>
            <person name="Stelly D.M."/>
            <person name="Triplett B.A."/>
            <person name="Van Deynze A."/>
            <person name="Vaslin M.F."/>
            <person name="Waghmare V.N."/>
            <person name="Walford S.A."/>
            <person name="Wright R.J."/>
            <person name="Zaki E.A."/>
            <person name="Zhang T."/>
            <person name="Dennis E.S."/>
            <person name="Mayer K.F."/>
            <person name="Peterson D.G."/>
            <person name="Rokhsar D.S."/>
            <person name="Wang X."/>
            <person name="Schmutz J."/>
        </authorList>
    </citation>
    <scope>NUCLEOTIDE SEQUENCE [LARGE SCALE GENOMIC DNA]</scope>
</reference>
<proteinExistence type="predicted"/>
<dbReference type="OMA" id="KQIGHFP"/>
<dbReference type="Proteomes" id="UP000032304">
    <property type="component" value="Chromosome 4"/>
</dbReference>
<evidence type="ECO:0000313" key="2">
    <source>
        <dbReference type="Proteomes" id="UP000032304"/>
    </source>
</evidence>
<protein>
    <submittedName>
        <fullName evidence="1">Uncharacterized protein</fullName>
    </submittedName>
</protein>
<keyword evidence="2" id="KW-1185">Reference proteome</keyword>
<sequence>MHSLLDQKQIGHFPCRSLCVAFSSHLSYKLVHPIQPALNYDSSKIVVLMLANTQLVYLSQFLATNCSG</sequence>
<evidence type="ECO:0000313" key="1">
    <source>
        <dbReference type="EMBL" id="KJB27265.1"/>
    </source>
</evidence>
<dbReference type="EMBL" id="CM001743">
    <property type="protein sequence ID" value="KJB27265.1"/>
    <property type="molecule type" value="Genomic_DNA"/>
</dbReference>
<name>A0A0D2S7L6_GOSRA</name>